<gene>
    <name evidence="1" type="ORF">FNY97_05465</name>
</gene>
<dbReference type="GO" id="GO:0003677">
    <property type="term" value="F:DNA binding"/>
    <property type="evidence" value="ECO:0007669"/>
    <property type="project" value="InterPro"/>
</dbReference>
<sequence>MTKTLEQFNDTQRAFIEQMGLGDVPANHLEAFFITAEAMHLDPRLKKDIVLIERKTKNGGKTYTIQVGIAGYRKAARKIAKAEGETISVSEWLYKSADGEWKDTWSFKTEGYPVAARVTVMRDGQPFTQTAMWDEFVQAFPDGKPMALWASKPSYMLGKTAESLAWRQAFPEEMGDTYEESEVKGMTEMTATRVDQQPERKSNAIAAAKAELPQAPAEPDMTEEEKQLLAELMEETSVAELREAYKQVAALPSAAYLQAKIAERAGELEQSK</sequence>
<accession>A0A553FYT8</accession>
<evidence type="ECO:0008006" key="3">
    <source>
        <dbReference type="Google" id="ProtNLM"/>
    </source>
</evidence>
<protein>
    <recommendedName>
        <fullName evidence="3">Phage recombination protein Bet</fullName>
    </recommendedName>
</protein>
<evidence type="ECO:0000313" key="2">
    <source>
        <dbReference type="Proteomes" id="UP000320443"/>
    </source>
</evidence>
<dbReference type="Proteomes" id="UP000320443">
    <property type="component" value="Unassembled WGS sequence"/>
</dbReference>
<organism evidence="1 2">
    <name type="scientific">Corynebacterium hiratae</name>
    <dbReference type="NCBI Taxonomy" id="3139423"/>
    <lineage>
        <taxon>Bacteria</taxon>
        <taxon>Bacillati</taxon>
        <taxon>Actinomycetota</taxon>
        <taxon>Actinomycetes</taxon>
        <taxon>Mycobacteriales</taxon>
        <taxon>Corynebacteriaceae</taxon>
        <taxon>Corynebacterium</taxon>
    </lineage>
</organism>
<dbReference type="InterPro" id="IPR018330">
    <property type="entry name" value="RecT_fam"/>
</dbReference>
<name>A0A553FYT8_9CORY</name>
<dbReference type="Pfam" id="PF03837">
    <property type="entry name" value="RecT"/>
    <property type="match status" value="1"/>
</dbReference>
<comment type="caution">
    <text evidence="1">The sequence shown here is derived from an EMBL/GenBank/DDBJ whole genome shotgun (WGS) entry which is preliminary data.</text>
</comment>
<dbReference type="RefSeq" id="WP_144013334.1">
    <property type="nucleotide sequence ID" value="NZ_VKDK01000006.1"/>
</dbReference>
<evidence type="ECO:0000313" key="1">
    <source>
        <dbReference type="EMBL" id="TRX62419.1"/>
    </source>
</evidence>
<keyword evidence="2" id="KW-1185">Reference proteome</keyword>
<dbReference type="AlphaFoldDB" id="A0A553FYT8"/>
<dbReference type="GO" id="GO:0006259">
    <property type="term" value="P:DNA metabolic process"/>
    <property type="evidence" value="ECO:0007669"/>
    <property type="project" value="InterPro"/>
</dbReference>
<proteinExistence type="predicted"/>
<reference evidence="1 2" key="1">
    <citation type="submission" date="2019-07" db="EMBL/GenBank/DDBJ databases">
        <title>Draft genome of C. aurimucosum strain 2274.</title>
        <authorList>
            <person name="Pacheco L.G.C."/>
            <person name="Aguiar E.R.G.R."/>
            <person name="Santos C.S."/>
            <person name="Rocha D.J.P.G."/>
            <person name="Sant'Anna L.O."/>
            <person name="Mattos-Guaraldi A.L."/>
            <person name="Santos L.S."/>
        </authorList>
    </citation>
    <scope>NUCLEOTIDE SEQUENCE [LARGE SCALE GENOMIC DNA]</scope>
    <source>
        <strain evidence="1 2">2274</strain>
    </source>
</reference>
<dbReference type="EMBL" id="VKDK01000006">
    <property type="protein sequence ID" value="TRX62419.1"/>
    <property type="molecule type" value="Genomic_DNA"/>
</dbReference>